<feature type="transmembrane region" description="Helical" evidence="8">
    <location>
        <begin position="59"/>
        <end position="83"/>
    </location>
</feature>
<accession>A0A128EDX1</accession>
<feature type="transmembrane region" description="Helical" evidence="8">
    <location>
        <begin position="154"/>
        <end position="175"/>
    </location>
</feature>
<keyword evidence="4" id="KW-1003">Cell membrane</keyword>
<evidence type="ECO:0000256" key="1">
    <source>
        <dbReference type="ARBA" id="ARBA00004651"/>
    </source>
</evidence>
<dbReference type="PANTHER" id="PTHR36838">
    <property type="entry name" value="AUXIN EFFLUX CARRIER FAMILY PROTEIN"/>
    <property type="match status" value="1"/>
</dbReference>
<reference evidence="9 10" key="1">
    <citation type="submission" date="2016-02" db="EMBL/GenBank/DDBJ databases">
        <authorList>
            <consortium name="Pathogen Informatics"/>
        </authorList>
    </citation>
    <scope>NUCLEOTIDE SEQUENCE [LARGE SCALE GENOMIC DNA]</scope>
    <source>
        <strain evidence="9 10">RC20</strain>
    </source>
</reference>
<keyword evidence="10" id="KW-1185">Reference proteome</keyword>
<organism evidence="9 10">
    <name type="scientific">Campylobacter geochelonis</name>
    <dbReference type="NCBI Taxonomy" id="1780362"/>
    <lineage>
        <taxon>Bacteria</taxon>
        <taxon>Pseudomonadati</taxon>
        <taxon>Campylobacterota</taxon>
        <taxon>Epsilonproteobacteria</taxon>
        <taxon>Campylobacterales</taxon>
        <taxon>Campylobacteraceae</taxon>
        <taxon>Campylobacter</taxon>
    </lineage>
</organism>
<feature type="transmembrane region" description="Helical" evidence="8">
    <location>
        <begin position="123"/>
        <end position="142"/>
    </location>
</feature>
<dbReference type="AlphaFoldDB" id="A0A128EDX1"/>
<feature type="transmembrane region" description="Helical" evidence="8">
    <location>
        <begin position="253"/>
        <end position="278"/>
    </location>
</feature>
<dbReference type="Proteomes" id="UP000069632">
    <property type="component" value="Unassembled WGS sequence"/>
</dbReference>
<dbReference type="PANTHER" id="PTHR36838:SF3">
    <property type="entry name" value="TRANSPORTER AUXIN EFFLUX CARRIER EC FAMILY"/>
    <property type="match status" value="1"/>
</dbReference>
<keyword evidence="5 8" id="KW-0812">Transmembrane</keyword>
<evidence type="ECO:0000256" key="7">
    <source>
        <dbReference type="ARBA" id="ARBA00023136"/>
    </source>
</evidence>
<gene>
    <name evidence="9" type="ORF">ERS672216_01120</name>
</gene>
<keyword evidence="3" id="KW-0813">Transport</keyword>
<feature type="transmembrane region" description="Helical" evidence="8">
    <location>
        <begin position="285"/>
        <end position="305"/>
    </location>
</feature>
<evidence type="ECO:0000256" key="8">
    <source>
        <dbReference type="SAM" id="Phobius"/>
    </source>
</evidence>
<dbReference type="GO" id="GO:0055085">
    <property type="term" value="P:transmembrane transport"/>
    <property type="evidence" value="ECO:0007669"/>
    <property type="project" value="InterPro"/>
</dbReference>
<dbReference type="EMBL" id="FIZP01000004">
    <property type="protein sequence ID" value="CZE47886.1"/>
    <property type="molecule type" value="Genomic_DNA"/>
</dbReference>
<evidence type="ECO:0000256" key="4">
    <source>
        <dbReference type="ARBA" id="ARBA00022475"/>
    </source>
</evidence>
<keyword evidence="7 8" id="KW-0472">Membrane</keyword>
<dbReference type="OrthoDB" id="9810457at2"/>
<comment type="subcellular location">
    <subcellularLocation>
        <location evidence="1">Cell membrane</location>
        <topology evidence="1">Multi-pass membrane protein</topology>
    </subcellularLocation>
</comment>
<keyword evidence="6 8" id="KW-1133">Transmembrane helix</keyword>
<evidence type="ECO:0000313" key="9">
    <source>
        <dbReference type="EMBL" id="CZE47886.1"/>
    </source>
</evidence>
<dbReference type="GO" id="GO:0005886">
    <property type="term" value="C:plasma membrane"/>
    <property type="evidence" value="ECO:0007669"/>
    <property type="project" value="UniProtKB-SubCell"/>
</dbReference>
<evidence type="ECO:0000256" key="3">
    <source>
        <dbReference type="ARBA" id="ARBA00022448"/>
    </source>
</evidence>
<dbReference type="InterPro" id="IPR004776">
    <property type="entry name" value="Mem_transp_PIN-like"/>
</dbReference>
<dbReference type="Gene3D" id="1.20.1530.20">
    <property type="match status" value="1"/>
</dbReference>
<comment type="similarity">
    <text evidence="2">Belongs to the auxin efflux carrier (TC 2.A.69) family.</text>
</comment>
<evidence type="ECO:0000313" key="10">
    <source>
        <dbReference type="Proteomes" id="UP000069632"/>
    </source>
</evidence>
<dbReference type="RefSeq" id="WP_075494581.1">
    <property type="nucleotide sequence ID" value="NZ_CP053844.1"/>
</dbReference>
<evidence type="ECO:0000256" key="2">
    <source>
        <dbReference type="ARBA" id="ARBA00010145"/>
    </source>
</evidence>
<dbReference type="Pfam" id="PF03547">
    <property type="entry name" value="Mem_trans"/>
    <property type="match status" value="1"/>
</dbReference>
<sequence>MAGFLALFNSIVPLYLCILLGLFSTAVLKCDRETVAKILLFILSPLVVFNSAMSVEFSFAIFAIPIFSYIMGVVISLSCLPFFRRIFRDNTANLLAFSVGSGNSANLGIPIALLLLSDELVEIFIFSTIGAVMYQNTVGYYITAKESYGIKQTLIKVALLPVLYALLLGLALNYFGVKMPPNLAEVFVYVKGTLAFLGMMMVGMGLENIRAERGFDTKFIALASFVKFIIWPVLTLIFIVLDVKFFHIFTQDLYIILYILAIVPLAGNCVTIAALLGVQPAKMSMAVFVTTVISLFSIPLMLYLYRGFEGVLFKF</sequence>
<feature type="transmembrane region" description="Helical" evidence="8">
    <location>
        <begin position="187"/>
        <end position="207"/>
    </location>
</feature>
<dbReference type="InterPro" id="IPR038770">
    <property type="entry name" value="Na+/solute_symporter_sf"/>
</dbReference>
<proteinExistence type="inferred from homology"/>
<protein>
    <submittedName>
        <fullName evidence="9">Auxin efflux carrier</fullName>
    </submittedName>
</protein>
<evidence type="ECO:0000256" key="5">
    <source>
        <dbReference type="ARBA" id="ARBA00022692"/>
    </source>
</evidence>
<feature type="transmembrane region" description="Helical" evidence="8">
    <location>
        <begin position="219"/>
        <end position="241"/>
    </location>
</feature>
<feature type="transmembrane region" description="Helical" evidence="8">
    <location>
        <begin position="6"/>
        <end position="28"/>
    </location>
</feature>
<feature type="transmembrane region" description="Helical" evidence="8">
    <location>
        <begin position="35"/>
        <end position="53"/>
    </location>
</feature>
<feature type="transmembrane region" description="Helical" evidence="8">
    <location>
        <begin position="95"/>
        <end position="117"/>
    </location>
</feature>
<evidence type="ECO:0000256" key="6">
    <source>
        <dbReference type="ARBA" id="ARBA00022989"/>
    </source>
</evidence>
<name>A0A128EDX1_9BACT</name>